<protein>
    <submittedName>
        <fullName evidence="1">Uncharacterized protein</fullName>
    </submittedName>
</protein>
<name>A0A0F7XQB6_CHLPN</name>
<proteinExistence type="predicted"/>
<gene>
    <name evidence="1" type="ORF">BN1224_UZG1_A_04810</name>
</gene>
<dbReference type="EMBL" id="LN847245">
    <property type="protein sequence ID" value="CRI51626.1"/>
    <property type="molecule type" value="Genomic_DNA"/>
</dbReference>
<organism evidence="1">
    <name type="scientific">Chlamydia pneumoniae</name>
    <name type="common">Chlamydophila pneumoniae</name>
    <dbReference type="NCBI Taxonomy" id="83558"/>
    <lineage>
        <taxon>Bacteria</taxon>
        <taxon>Pseudomonadati</taxon>
        <taxon>Chlamydiota</taxon>
        <taxon>Chlamydiia</taxon>
        <taxon>Chlamydiales</taxon>
        <taxon>Chlamydiaceae</taxon>
        <taxon>Chlamydia/Chlamydophila group</taxon>
        <taxon>Chlamydia</taxon>
    </lineage>
</organism>
<accession>A0A0F7XQB6</accession>
<dbReference type="AlphaFoldDB" id="A0A0F7XQB6"/>
<reference evidence="1" key="1">
    <citation type="submission" date="2015-05" db="EMBL/GenBank/DDBJ databases">
        <authorList>
            <person name="Rattei Thomas"/>
        </authorList>
    </citation>
    <scope>NUCLEOTIDE SEQUENCE</scope>
    <source>
        <strain evidence="1">UZG1</strain>
    </source>
</reference>
<evidence type="ECO:0000313" key="1">
    <source>
        <dbReference type="EMBL" id="CRI51626.1"/>
    </source>
</evidence>
<sequence length="159" mass="18507">MFSEGTALNLFRIFAPLRNRVTTEYSRARQPDLHRIAIVYIGVLDSESSKILERLISYMSCIYSESQMYLRFFMGKNVNQSAVLSKLHVENLHIRCGFFSEDAVPESEPFDLSIYVHTDRSCPLPTKKWSSSWELQTVELPESIYPQSEFLLMRPRMLS</sequence>